<keyword evidence="5" id="KW-0804">Transcription</keyword>
<keyword evidence="2" id="KW-0805">Transcription regulation</keyword>
<dbReference type="InterPro" id="IPR013324">
    <property type="entry name" value="RNA_pol_sigma_r3/r4-like"/>
</dbReference>
<sequence length="185" mass="21746">MKLSRNRIAPEELSGLMRSSQEGDSSSYRKLLEETSEILRRALAVKIYDPNDREDVLQEILIAVHLSKHTFLPDKSFLPWLSTIAKYKIIDYIRKKERMKKREIIQSNEYLPEKEYFHSDDDTKERIEEILDKLSEKQRLILRLLKLEKMSVAETAKVMSMSRSAVKTAAHRIYKIIRIRPGGKL</sequence>
<dbReference type="PANTHER" id="PTHR43133:SF58">
    <property type="entry name" value="ECF RNA POLYMERASE SIGMA FACTOR SIGD"/>
    <property type="match status" value="1"/>
</dbReference>
<dbReference type="InterPro" id="IPR014284">
    <property type="entry name" value="RNA_pol_sigma-70_dom"/>
</dbReference>
<evidence type="ECO:0000313" key="9">
    <source>
        <dbReference type="EMBL" id="BDA77522.1"/>
    </source>
</evidence>
<keyword evidence="10" id="KW-1185">Reference proteome</keyword>
<feature type="domain" description="RNA polymerase sigma-70 region 2" evidence="7">
    <location>
        <begin position="46"/>
        <end position="98"/>
    </location>
</feature>
<evidence type="ECO:0000256" key="3">
    <source>
        <dbReference type="ARBA" id="ARBA00023082"/>
    </source>
</evidence>
<organism evidence="9 10">
    <name type="scientific">Leptospira kobayashii</name>
    <dbReference type="NCBI Taxonomy" id="1917830"/>
    <lineage>
        <taxon>Bacteria</taxon>
        <taxon>Pseudomonadati</taxon>
        <taxon>Spirochaetota</taxon>
        <taxon>Spirochaetia</taxon>
        <taxon>Leptospirales</taxon>
        <taxon>Leptospiraceae</taxon>
        <taxon>Leptospira</taxon>
    </lineage>
</organism>
<feature type="region of interest" description="Disordered" evidence="6">
    <location>
        <begin position="1"/>
        <end position="22"/>
    </location>
</feature>
<dbReference type="InterPro" id="IPR013249">
    <property type="entry name" value="RNA_pol_sigma70_r4_t2"/>
</dbReference>
<dbReference type="InterPro" id="IPR039425">
    <property type="entry name" value="RNA_pol_sigma-70-like"/>
</dbReference>
<evidence type="ECO:0000256" key="6">
    <source>
        <dbReference type="SAM" id="MobiDB-lite"/>
    </source>
</evidence>
<evidence type="ECO:0000256" key="2">
    <source>
        <dbReference type="ARBA" id="ARBA00023015"/>
    </source>
</evidence>
<evidence type="ECO:0000259" key="8">
    <source>
        <dbReference type="Pfam" id="PF08281"/>
    </source>
</evidence>
<dbReference type="CDD" id="cd06171">
    <property type="entry name" value="Sigma70_r4"/>
    <property type="match status" value="1"/>
</dbReference>
<dbReference type="Proteomes" id="UP000245263">
    <property type="component" value="Chromosome 1"/>
</dbReference>
<dbReference type="EMBL" id="AP025028">
    <property type="protein sequence ID" value="BDA77522.1"/>
    <property type="molecule type" value="Genomic_DNA"/>
</dbReference>
<proteinExistence type="inferred from homology"/>
<evidence type="ECO:0000313" key="10">
    <source>
        <dbReference type="Proteomes" id="UP000245263"/>
    </source>
</evidence>
<accession>A0ABM7UGD8</accession>
<dbReference type="PANTHER" id="PTHR43133">
    <property type="entry name" value="RNA POLYMERASE ECF-TYPE SIGMA FACTO"/>
    <property type="match status" value="1"/>
</dbReference>
<keyword evidence="3" id="KW-0731">Sigma factor</keyword>
<dbReference type="Gene3D" id="1.10.1740.10">
    <property type="match status" value="1"/>
</dbReference>
<dbReference type="Pfam" id="PF08281">
    <property type="entry name" value="Sigma70_r4_2"/>
    <property type="match status" value="1"/>
</dbReference>
<keyword evidence="4" id="KW-0238">DNA-binding</keyword>
<dbReference type="Gene3D" id="1.10.10.10">
    <property type="entry name" value="Winged helix-like DNA-binding domain superfamily/Winged helix DNA-binding domain"/>
    <property type="match status" value="1"/>
</dbReference>
<dbReference type="Pfam" id="PF04542">
    <property type="entry name" value="Sigma70_r2"/>
    <property type="match status" value="1"/>
</dbReference>
<dbReference type="NCBIfam" id="TIGR02937">
    <property type="entry name" value="sigma70-ECF"/>
    <property type="match status" value="1"/>
</dbReference>
<comment type="similarity">
    <text evidence="1">Belongs to the sigma-70 factor family. ECF subfamily.</text>
</comment>
<reference evidence="9 10" key="1">
    <citation type="submission" date="2021-08" db="EMBL/GenBank/DDBJ databases">
        <title>Complete genome sequence of Leptospira kobayashii strain E30.</title>
        <authorList>
            <person name="Nakao R."/>
            <person name="Nakamura S."/>
            <person name="Masuzawa T."/>
            <person name="Koizumi N."/>
        </authorList>
    </citation>
    <scope>NUCLEOTIDE SEQUENCE [LARGE SCALE GENOMIC DNA]</scope>
    <source>
        <strain evidence="9 10">E30</strain>
    </source>
</reference>
<dbReference type="RefSeq" id="WP_242935319.1">
    <property type="nucleotide sequence ID" value="NZ_AP025028.1"/>
</dbReference>
<dbReference type="InterPro" id="IPR036388">
    <property type="entry name" value="WH-like_DNA-bd_sf"/>
</dbReference>
<dbReference type="InterPro" id="IPR013325">
    <property type="entry name" value="RNA_pol_sigma_r2"/>
</dbReference>
<evidence type="ECO:0000259" key="7">
    <source>
        <dbReference type="Pfam" id="PF04542"/>
    </source>
</evidence>
<dbReference type="InterPro" id="IPR007627">
    <property type="entry name" value="RNA_pol_sigma70_r2"/>
</dbReference>
<gene>
    <name evidence="9" type="primary">SigD</name>
    <name evidence="9" type="ORF">LPTSP3_g04520</name>
</gene>
<dbReference type="SUPFAM" id="SSF88946">
    <property type="entry name" value="Sigma2 domain of RNA polymerase sigma factors"/>
    <property type="match status" value="1"/>
</dbReference>
<evidence type="ECO:0000256" key="4">
    <source>
        <dbReference type="ARBA" id="ARBA00023125"/>
    </source>
</evidence>
<feature type="domain" description="RNA polymerase sigma factor 70 region 4 type 2" evidence="8">
    <location>
        <begin position="125"/>
        <end position="175"/>
    </location>
</feature>
<protein>
    <submittedName>
        <fullName evidence="9">RNA polymerase sigma factor</fullName>
    </submittedName>
</protein>
<dbReference type="SUPFAM" id="SSF88659">
    <property type="entry name" value="Sigma3 and sigma4 domains of RNA polymerase sigma factors"/>
    <property type="match status" value="1"/>
</dbReference>
<evidence type="ECO:0000256" key="1">
    <source>
        <dbReference type="ARBA" id="ARBA00010641"/>
    </source>
</evidence>
<evidence type="ECO:0000256" key="5">
    <source>
        <dbReference type="ARBA" id="ARBA00023163"/>
    </source>
</evidence>
<name>A0ABM7UGD8_9LEPT</name>